<evidence type="ECO:0000256" key="2">
    <source>
        <dbReference type="ARBA" id="ARBA00022692"/>
    </source>
</evidence>
<reference evidence="7 8" key="1">
    <citation type="submission" date="2022-12" db="EMBL/GenBank/DDBJ databases">
        <title>Chromosome-level genome assembly of true bugs.</title>
        <authorList>
            <person name="Ma L."/>
            <person name="Li H."/>
        </authorList>
    </citation>
    <scope>NUCLEOTIDE SEQUENCE [LARGE SCALE GENOMIC DNA]</scope>
    <source>
        <strain evidence="7">Lab_2022b</strain>
    </source>
</reference>
<keyword evidence="4 5" id="KW-0472">Membrane</keyword>
<feature type="transmembrane region" description="Helical" evidence="5">
    <location>
        <begin position="110"/>
        <end position="134"/>
    </location>
</feature>
<dbReference type="Pfam" id="PF00916">
    <property type="entry name" value="Sulfate_transp"/>
    <property type="match status" value="1"/>
</dbReference>
<dbReference type="PANTHER" id="PTHR11814">
    <property type="entry name" value="SULFATE TRANSPORTER"/>
    <property type="match status" value="1"/>
</dbReference>
<dbReference type="InterPro" id="IPR011547">
    <property type="entry name" value="SLC26A/SulP_dom"/>
</dbReference>
<feature type="transmembrane region" description="Helical" evidence="5">
    <location>
        <begin position="295"/>
        <end position="314"/>
    </location>
</feature>
<feature type="transmembrane region" description="Helical" evidence="5">
    <location>
        <begin position="185"/>
        <end position="203"/>
    </location>
</feature>
<feature type="transmembrane region" description="Helical" evidence="5">
    <location>
        <begin position="224"/>
        <end position="247"/>
    </location>
</feature>
<feature type="transmembrane region" description="Helical" evidence="5">
    <location>
        <begin position="39"/>
        <end position="59"/>
    </location>
</feature>
<organism evidence="7 8">
    <name type="scientific">Rhynocoris fuscipes</name>
    <dbReference type="NCBI Taxonomy" id="488301"/>
    <lineage>
        <taxon>Eukaryota</taxon>
        <taxon>Metazoa</taxon>
        <taxon>Ecdysozoa</taxon>
        <taxon>Arthropoda</taxon>
        <taxon>Hexapoda</taxon>
        <taxon>Insecta</taxon>
        <taxon>Pterygota</taxon>
        <taxon>Neoptera</taxon>
        <taxon>Paraneoptera</taxon>
        <taxon>Hemiptera</taxon>
        <taxon>Heteroptera</taxon>
        <taxon>Panheteroptera</taxon>
        <taxon>Cimicomorpha</taxon>
        <taxon>Reduviidae</taxon>
        <taxon>Harpactorinae</taxon>
        <taxon>Harpactorini</taxon>
        <taxon>Rhynocoris</taxon>
    </lineage>
</organism>
<dbReference type="InterPro" id="IPR036513">
    <property type="entry name" value="STAS_dom_sf"/>
</dbReference>
<dbReference type="GO" id="GO:0055085">
    <property type="term" value="P:transmembrane transport"/>
    <property type="evidence" value="ECO:0007669"/>
    <property type="project" value="InterPro"/>
</dbReference>
<dbReference type="EMBL" id="JAPXFL010000010">
    <property type="protein sequence ID" value="KAK9500656.1"/>
    <property type="molecule type" value="Genomic_DNA"/>
</dbReference>
<feature type="transmembrane region" description="Helical" evidence="5">
    <location>
        <begin position="360"/>
        <end position="378"/>
    </location>
</feature>
<dbReference type="Pfam" id="PF01740">
    <property type="entry name" value="STAS"/>
    <property type="match status" value="1"/>
</dbReference>
<dbReference type="CDD" id="cd07042">
    <property type="entry name" value="STAS_SulP_like_sulfate_transporter"/>
    <property type="match status" value="1"/>
</dbReference>
<feature type="transmembrane region" description="Helical" evidence="5">
    <location>
        <begin position="390"/>
        <end position="412"/>
    </location>
</feature>
<evidence type="ECO:0000256" key="4">
    <source>
        <dbReference type="ARBA" id="ARBA00023136"/>
    </source>
</evidence>
<dbReference type="InterPro" id="IPR001902">
    <property type="entry name" value="SLC26A/SulP_fam"/>
</dbReference>
<evidence type="ECO:0000313" key="8">
    <source>
        <dbReference type="Proteomes" id="UP001461498"/>
    </source>
</evidence>
<evidence type="ECO:0000256" key="5">
    <source>
        <dbReference type="SAM" id="Phobius"/>
    </source>
</evidence>
<evidence type="ECO:0000313" key="7">
    <source>
        <dbReference type="EMBL" id="KAK9500656.1"/>
    </source>
</evidence>
<dbReference type="GO" id="GO:0016020">
    <property type="term" value="C:membrane"/>
    <property type="evidence" value="ECO:0007669"/>
    <property type="project" value="UniProtKB-SubCell"/>
</dbReference>
<name>A0AAW1CQ62_9HEMI</name>
<feature type="transmembrane region" description="Helical" evidence="5">
    <location>
        <begin position="71"/>
        <end position="90"/>
    </location>
</feature>
<sequence>METNSSSKWKTRLNKFLLRRLPICSWISSYTKEDALCDLIAGITISLTMIPQSIAYAALAGLSPQYGLNSAFMGCLIYVFFGTIKEVVIGPSSLMALLTYQYTYNLNVDFVILLCFLCGIVELIMGLLHLGFLVGFISAPVVSGFTTATSIIIVVAQLKGLFGLYFKSLGFVDNVMQVFNNLSQLRLGDTILGISCIIFLLLMRQLKEIKLPEKMPKRKLLKNTFWFLSTARNASIVLITSLISMAYESKGLNTPFITTKHVESGIPNFQLPPIKSEIGNQTYTFIEMVPELGSGYIIIPVVAVLANVAIAKAFARGTVDATQEMLTLALCNIFGSCFQSMPTCGAFTRSAVISASGVRTPFACLYSAAITLLALAFLGPYFHYIPRSTLAAVLIAAVIFLIDWEIIVPLYKSNRFDLLILIATLLGCLGLGIEIGMLIGVIISLMQLIYKWARPGISVETTKCNSGTYKTITPQNDLYFPSVDYISSFIMKNSCSNDGNVLPVLIDCSKIKGSDYSTAKSMATISKVFEKRGQSILLANVPENILKIWKSAGCADSQFCGKEQVENSLFGMPIERKRITEDKNHYGDHNSAEEIRELVDKNPNYRN</sequence>
<dbReference type="AlphaFoldDB" id="A0AAW1CQ62"/>
<feature type="domain" description="STAS" evidence="6">
    <location>
        <begin position="477"/>
        <end position="553"/>
    </location>
</feature>
<keyword evidence="3 5" id="KW-1133">Transmembrane helix</keyword>
<evidence type="ECO:0000256" key="1">
    <source>
        <dbReference type="ARBA" id="ARBA00004141"/>
    </source>
</evidence>
<evidence type="ECO:0000259" key="6">
    <source>
        <dbReference type="PROSITE" id="PS50801"/>
    </source>
</evidence>
<keyword evidence="2 5" id="KW-0812">Transmembrane</keyword>
<dbReference type="Gene3D" id="3.30.750.24">
    <property type="entry name" value="STAS domain"/>
    <property type="match status" value="1"/>
</dbReference>
<dbReference type="SUPFAM" id="SSF52091">
    <property type="entry name" value="SpoIIaa-like"/>
    <property type="match status" value="1"/>
</dbReference>
<protein>
    <recommendedName>
        <fullName evidence="6">STAS domain-containing protein</fullName>
    </recommendedName>
</protein>
<gene>
    <name evidence="7" type="ORF">O3M35_001883</name>
</gene>
<comment type="caution">
    <text evidence="7">The sequence shown here is derived from an EMBL/GenBank/DDBJ whole genome shotgun (WGS) entry which is preliminary data.</text>
</comment>
<dbReference type="InterPro" id="IPR002645">
    <property type="entry name" value="STAS_dom"/>
</dbReference>
<feature type="transmembrane region" description="Helical" evidence="5">
    <location>
        <begin position="141"/>
        <end position="165"/>
    </location>
</feature>
<evidence type="ECO:0000256" key="3">
    <source>
        <dbReference type="ARBA" id="ARBA00022989"/>
    </source>
</evidence>
<keyword evidence="8" id="KW-1185">Reference proteome</keyword>
<comment type="subcellular location">
    <subcellularLocation>
        <location evidence="1">Membrane</location>
        <topology evidence="1">Multi-pass membrane protein</topology>
    </subcellularLocation>
</comment>
<feature type="transmembrane region" description="Helical" evidence="5">
    <location>
        <begin position="418"/>
        <end position="445"/>
    </location>
</feature>
<dbReference type="PROSITE" id="PS50801">
    <property type="entry name" value="STAS"/>
    <property type="match status" value="1"/>
</dbReference>
<accession>A0AAW1CQ62</accession>
<proteinExistence type="predicted"/>
<dbReference type="Proteomes" id="UP001461498">
    <property type="component" value="Unassembled WGS sequence"/>
</dbReference>